<accession>S4YAE4</accession>
<dbReference type="EMBL" id="CP003969">
    <property type="protein sequence ID" value="AGP41275.1"/>
    <property type="molecule type" value="Genomic_DNA"/>
</dbReference>
<reference evidence="1 2" key="1">
    <citation type="journal article" date="2013" name="Sci. Rep.">
        <title>Extraordinary expansion of a Sorangium cellulosum genome from an alkaline milieu.</title>
        <authorList>
            <person name="Han K."/>
            <person name="Li Z.F."/>
            <person name="Peng R."/>
            <person name="Zhu L.P."/>
            <person name="Zhou T."/>
            <person name="Wang L.G."/>
            <person name="Li S.G."/>
            <person name="Zhang X.B."/>
            <person name="Hu W."/>
            <person name="Wu Z.H."/>
            <person name="Qin N."/>
            <person name="Li Y.Z."/>
        </authorList>
    </citation>
    <scope>NUCLEOTIDE SEQUENCE [LARGE SCALE GENOMIC DNA]</scope>
    <source>
        <strain evidence="1 2">So0157-2</strain>
    </source>
</reference>
<name>S4YAE4_SORCE</name>
<organism evidence="1 2">
    <name type="scientific">Sorangium cellulosum So0157-2</name>
    <dbReference type="NCBI Taxonomy" id="1254432"/>
    <lineage>
        <taxon>Bacteria</taxon>
        <taxon>Pseudomonadati</taxon>
        <taxon>Myxococcota</taxon>
        <taxon>Polyangia</taxon>
        <taxon>Polyangiales</taxon>
        <taxon>Polyangiaceae</taxon>
        <taxon>Sorangium</taxon>
    </lineage>
</organism>
<dbReference type="AlphaFoldDB" id="S4YAE4"/>
<evidence type="ECO:0000313" key="2">
    <source>
        <dbReference type="Proteomes" id="UP000014803"/>
    </source>
</evidence>
<dbReference type="KEGG" id="scu:SCE1572_46365"/>
<dbReference type="HOGENOM" id="CLU_3189130_0_0_7"/>
<proteinExistence type="predicted"/>
<gene>
    <name evidence="1" type="ORF">SCE1572_46365</name>
</gene>
<dbReference type="Proteomes" id="UP000014803">
    <property type="component" value="Chromosome"/>
</dbReference>
<sequence length="46" mass="4907">MGLNDGCTTVGSMPMSRKALSTWSIESALSLMIANPELSAVIPRIR</sequence>
<evidence type="ECO:0000313" key="1">
    <source>
        <dbReference type="EMBL" id="AGP41275.1"/>
    </source>
</evidence>
<protein>
    <submittedName>
        <fullName evidence="1">Uncharacterized protein</fullName>
    </submittedName>
</protein>